<evidence type="ECO:0000313" key="3">
    <source>
        <dbReference type="Proteomes" id="UP000316270"/>
    </source>
</evidence>
<reference evidence="2 3" key="1">
    <citation type="submission" date="2019-07" db="EMBL/GenBank/DDBJ databases">
        <title>Finished genome of Venturia effusa.</title>
        <authorList>
            <person name="Young C.A."/>
            <person name="Cox M.P."/>
            <person name="Ganley A.R.D."/>
            <person name="David W.J."/>
        </authorList>
    </citation>
    <scope>NUCLEOTIDE SEQUENCE [LARGE SCALE GENOMIC DNA]</scope>
    <source>
        <strain evidence="3">albino</strain>
    </source>
</reference>
<feature type="chain" id="PRO_5022066891" evidence="1">
    <location>
        <begin position="20"/>
        <end position="108"/>
    </location>
</feature>
<dbReference type="EMBL" id="CP042192">
    <property type="protein sequence ID" value="QDS72534.1"/>
    <property type="molecule type" value="Genomic_DNA"/>
</dbReference>
<gene>
    <name evidence="2" type="ORF">FKW77_000324</name>
</gene>
<proteinExistence type="predicted"/>
<accession>A0A517LA85</accession>
<protein>
    <submittedName>
        <fullName evidence="2">Uncharacterized protein</fullName>
    </submittedName>
</protein>
<keyword evidence="1" id="KW-0732">Signal</keyword>
<evidence type="ECO:0000313" key="2">
    <source>
        <dbReference type="EMBL" id="QDS72534.1"/>
    </source>
</evidence>
<dbReference type="Proteomes" id="UP000316270">
    <property type="component" value="Chromosome 8"/>
</dbReference>
<evidence type="ECO:0000256" key="1">
    <source>
        <dbReference type="SAM" id="SignalP"/>
    </source>
</evidence>
<organism evidence="2 3">
    <name type="scientific">Venturia effusa</name>
    <dbReference type="NCBI Taxonomy" id="50376"/>
    <lineage>
        <taxon>Eukaryota</taxon>
        <taxon>Fungi</taxon>
        <taxon>Dikarya</taxon>
        <taxon>Ascomycota</taxon>
        <taxon>Pezizomycotina</taxon>
        <taxon>Dothideomycetes</taxon>
        <taxon>Pleosporomycetidae</taxon>
        <taxon>Venturiales</taxon>
        <taxon>Venturiaceae</taxon>
        <taxon>Venturia</taxon>
    </lineage>
</organism>
<sequence>MKFSILISAITVLPAATYAKVYQGTKCTKADVYKFTHLGYQADGCVSVQKTQWSVRKTVEGDWICGRECLATFPNIPADKLKTYRTYHPGPGWPSQCLCCDFDAMEGI</sequence>
<feature type="signal peptide" evidence="1">
    <location>
        <begin position="1"/>
        <end position="19"/>
    </location>
</feature>
<keyword evidence="3" id="KW-1185">Reference proteome</keyword>
<name>A0A517LA85_9PEZI</name>
<dbReference type="AlphaFoldDB" id="A0A517LA85"/>